<feature type="region of interest" description="Disordered" evidence="7">
    <location>
        <begin position="820"/>
        <end position="870"/>
    </location>
</feature>
<gene>
    <name evidence="10" type="primary">fcp1</name>
    <name evidence="10" type="ORF">VNI00_002209</name>
</gene>
<dbReference type="Gene3D" id="3.90.1200.10">
    <property type="match status" value="1"/>
</dbReference>
<dbReference type="InterPro" id="IPR036412">
    <property type="entry name" value="HAD-like_sf"/>
</dbReference>
<dbReference type="InterPro" id="IPR011009">
    <property type="entry name" value="Kinase-like_dom_sf"/>
</dbReference>
<dbReference type="CDD" id="cd17729">
    <property type="entry name" value="BRCT_CTDP1"/>
    <property type="match status" value="1"/>
</dbReference>
<keyword evidence="3 10" id="KW-0378">Hydrolase</keyword>
<feature type="region of interest" description="Disordered" evidence="7">
    <location>
        <begin position="578"/>
        <end position="598"/>
    </location>
</feature>
<feature type="compositionally biased region" description="Polar residues" evidence="7">
    <location>
        <begin position="1129"/>
        <end position="1140"/>
    </location>
</feature>
<evidence type="ECO:0000259" key="9">
    <source>
        <dbReference type="PROSITE" id="PS50969"/>
    </source>
</evidence>
<dbReference type="Pfam" id="PF01636">
    <property type="entry name" value="APH"/>
    <property type="match status" value="1"/>
</dbReference>
<dbReference type="PROSITE" id="PS50172">
    <property type="entry name" value="BRCT"/>
    <property type="match status" value="1"/>
</dbReference>
<dbReference type="Gene3D" id="3.40.50.1000">
    <property type="entry name" value="HAD superfamily/HAD-like"/>
    <property type="match status" value="1"/>
</dbReference>
<feature type="compositionally biased region" description="Basic and acidic residues" evidence="7">
    <location>
        <begin position="847"/>
        <end position="856"/>
    </location>
</feature>
<dbReference type="Pfam" id="PF12738">
    <property type="entry name" value="PTCB-BRCT"/>
    <property type="match status" value="1"/>
</dbReference>
<proteinExistence type="predicted"/>
<feature type="domain" description="FCP1 homology" evidence="9">
    <location>
        <begin position="542"/>
        <end position="756"/>
    </location>
</feature>
<dbReference type="SMART" id="SM00577">
    <property type="entry name" value="CPDc"/>
    <property type="match status" value="1"/>
</dbReference>
<dbReference type="SMART" id="SM00292">
    <property type="entry name" value="BRCT"/>
    <property type="match status" value="1"/>
</dbReference>
<comment type="caution">
    <text evidence="10">The sequence shown here is derived from an EMBL/GenBank/DDBJ whole genome shotgun (WGS) entry which is preliminary data.</text>
</comment>
<dbReference type="InterPro" id="IPR004274">
    <property type="entry name" value="FCP1_dom"/>
</dbReference>
<feature type="compositionally biased region" description="Low complexity" evidence="7">
    <location>
        <begin position="757"/>
        <end position="772"/>
    </location>
</feature>
<feature type="compositionally biased region" description="Basic and acidic residues" evidence="7">
    <location>
        <begin position="820"/>
        <end position="835"/>
    </location>
</feature>
<keyword evidence="4" id="KW-0539">Nucleus</keyword>
<evidence type="ECO:0000256" key="3">
    <source>
        <dbReference type="ARBA" id="ARBA00022801"/>
    </source>
</evidence>
<feature type="compositionally biased region" description="Acidic residues" evidence="7">
    <location>
        <begin position="1219"/>
        <end position="1243"/>
    </location>
</feature>
<comment type="catalytic activity">
    <reaction evidence="6">
        <text>O-phospho-L-threonyl-[protein] + H2O = L-threonyl-[protein] + phosphate</text>
        <dbReference type="Rhea" id="RHEA:47004"/>
        <dbReference type="Rhea" id="RHEA-COMP:11060"/>
        <dbReference type="Rhea" id="RHEA-COMP:11605"/>
        <dbReference type="ChEBI" id="CHEBI:15377"/>
        <dbReference type="ChEBI" id="CHEBI:30013"/>
        <dbReference type="ChEBI" id="CHEBI:43474"/>
        <dbReference type="ChEBI" id="CHEBI:61977"/>
        <dbReference type="EC" id="3.1.3.16"/>
    </reaction>
</comment>
<dbReference type="Gene3D" id="3.30.200.20">
    <property type="entry name" value="Phosphorylase Kinase, domain 1"/>
    <property type="match status" value="1"/>
</dbReference>
<feature type="compositionally biased region" description="Acidic residues" evidence="7">
    <location>
        <begin position="1095"/>
        <end position="1105"/>
    </location>
</feature>
<evidence type="ECO:0000256" key="6">
    <source>
        <dbReference type="ARBA" id="ARBA00048336"/>
    </source>
</evidence>
<dbReference type="GO" id="GO:0008420">
    <property type="term" value="F:RNA polymerase II CTD heptapeptide repeat phosphatase activity"/>
    <property type="evidence" value="ECO:0007669"/>
    <property type="project" value="InterPro"/>
</dbReference>
<dbReference type="SUPFAM" id="SSF56784">
    <property type="entry name" value="HAD-like"/>
    <property type="match status" value="1"/>
</dbReference>
<dbReference type="EMBL" id="JAYKXP010000005">
    <property type="protein sequence ID" value="KAK7058573.1"/>
    <property type="molecule type" value="Genomic_DNA"/>
</dbReference>
<keyword evidence="11" id="KW-1185">Reference proteome</keyword>
<dbReference type="Gene3D" id="3.40.50.10190">
    <property type="entry name" value="BRCT domain"/>
    <property type="match status" value="1"/>
</dbReference>
<feature type="region of interest" description="Disordered" evidence="7">
    <location>
        <begin position="1095"/>
        <end position="1243"/>
    </location>
</feature>
<feature type="compositionally biased region" description="Low complexity" evidence="7">
    <location>
        <begin position="1196"/>
        <end position="1208"/>
    </location>
</feature>
<evidence type="ECO:0000256" key="5">
    <source>
        <dbReference type="ARBA" id="ARBA00047761"/>
    </source>
</evidence>
<dbReference type="InterPro" id="IPR011947">
    <property type="entry name" value="FCP1_euk"/>
</dbReference>
<comment type="catalytic activity">
    <reaction evidence="5">
        <text>O-phospho-L-seryl-[protein] + H2O = L-seryl-[protein] + phosphate</text>
        <dbReference type="Rhea" id="RHEA:20629"/>
        <dbReference type="Rhea" id="RHEA-COMP:9863"/>
        <dbReference type="Rhea" id="RHEA-COMP:11604"/>
        <dbReference type="ChEBI" id="CHEBI:15377"/>
        <dbReference type="ChEBI" id="CHEBI:29999"/>
        <dbReference type="ChEBI" id="CHEBI:43474"/>
        <dbReference type="ChEBI" id="CHEBI:83421"/>
        <dbReference type="EC" id="3.1.3.16"/>
    </reaction>
</comment>
<dbReference type="InterPro" id="IPR023214">
    <property type="entry name" value="HAD_sf"/>
</dbReference>
<evidence type="ECO:0000256" key="1">
    <source>
        <dbReference type="ARBA" id="ARBA00004123"/>
    </source>
</evidence>
<feature type="compositionally biased region" description="Low complexity" evidence="7">
    <location>
        <begin position="836"/>
        <end position="846"/>
    </location>
</feature>
<feature type="compositionally biased region" description="Basic and acidic residues" evidence="7">
    <location>
        <begin position="1183"/>
        <end position="1195"/>
    </location>
</feature>
<name>A0AAW0E2S8_9AGAR</name>
<organism evidence="10 11">
    <name type="scientific">Paramarasmius palmivorus</name>
    <dbReference type="NCBI Taxonomy" id="297713"/>
    <lineage>
        <taxon>Eukaryota</taxon>
        <taxon>Fungi</taxon>
        <taxon>Dikarya</taxon>
        <taxon>Basidiomycota</taxon>
        <taxon>Agaricomycotina</taxon>
        <taxon>Agaricomycetes</taxon>
        <taxon>Agaricomycetidae</taxon>
        <taxon>Agaricales</taxon>
        <taxon>Marasmiineae</taxon>
        <taxon>Marasmiaceae</taxon>
        <taxon>Paramarasmius</taxon>
    </lineage>
</organism>
<dbReference type="InterPro" id="IPR036420">
    <property type="entry name" value="BRCT_dom_sf"/>
</dbReference>
<feature type="region of interest" description="Disordered" evidence="7">
    <location>
        <begin position="757"/>
        <end position="796"/>
    </location>
</feature>
<accession>A0AAW0E2S8</accession>
<feature type="domain" description="BRCT" evidence="8">
    <location>
        <begin position="932"/>
        <end position="1025"/>
    </location>
</feature>
<dbReference type="GO" id="GO:0005634">
    <property type="term" value="C:nucleus"/>
    <property type="evidence" value="ECO:0007669"/>
    <property type="project" value="UniProtKB-SubCell"/>
</dbReference>
<sequence length="1243" mass="137477">MNAERDLANPSDLQEYLASTPFAAEELEVLTGGTANPAFRVILKTPYEGHKTLVVKHGKPYFTTSQGKYPFALERQNFEVESLKNVAALLPADSLVTVPKVHLFDEKENVIIMDDCGAQSITLKQFVLDGKCTFDLAEKIGSAVGTFLGGLHHTWGKNNSARLLEALRKNEQGKTISSWAIYGRLVQTLTPGGDPTSLVCDEPPEVSEEDKKTLERVAKTMSEAILSANDTFVMGDFWPGNILLAFDESGQIERIFVIDWELAKPGLQGLDVGQFCAEIDLLRRFHPELAEGVSSKIISSFFQSYSYLDESNNDKDNLYRTAVTHWGAHLVVWTPRVSWGSKDETRRVVKAGVEQIVKFGRDDGSLVREMFRTTITFTQSLGRIAMESSPTDLYLPQSFPYPIKVVSIDAKESENVERGTRLLSYTFIYTSRVPGSKPETRFGTWDCAVEGSLQKWNIKPGDTISQRHAKEKPVAVVIEPCKHGMQLGGLCVLCGKDMTNADYIGLSDESRASIQMTHSAFGPTVSLEEAQRIERETAERLLKARKLSLIVDLDQTIVHATVDPTVGEWISEGEAWESRRAQKAENSEQPADSEDECNPNWEALKDVKKFRLGPESFGVPQPTGKNAAGKGVGDQGCMYYIKPRPGWETFLREAASKYEMHVYTMGTRAYAEQVCAAIDPDGSLFGGRILSRDESGSLTQKSLQRLFPCDTSMVVIIDDRADVWEWSPNLIKVVPYDFFVGIGDINSAFLPKLEPLTAATPSPSTIPSTVPTKTGSLTPEPVVEVQDSSRQTSKEAMITQNSLALEAQVEERPLAKRQEALQDDTPKEPPPKPPHDQASTDTSSTAKSDDGNKEQADTNTQAKPEKIPRKALLKNDDAELDRVYKLLNIIHERFFTEYDARNDTSKASNSQRRKSISSNGPSYDVKVIIPSIRKEVLRDVHLLFSSVIPLDTRPESTEIWRMAEKFGAKCSTELTPDITHVVAAKRGTVKVEAARKRPNIKVVWLAWFTDSIALWRRQDETPYLLDDPAAAVAGPSSSPSTSPTQISSDPDIDDDEDWELEGNAVSGGVSLGPSQNFSVDQINWDDINDEVDAAMAESDDDEDDMASVKSAGGVKSGNVSGEEEEWSDESNSVISNNNSPRPKRKRLRSLTPSENGVNGDPDVLRSPLSKRKKLAADRSGFSRLKEAISAEDLRSRSPTPSRKSSSGRVTPRAGTPRDGDDDDDDDVELEDDFLAREMEEEWG</sequence>
<dbReference type="InterPro" id="IPR039189">
    <property type="entry name" value="Fcp1"/>
</dbReference>
<dbReference type="Pfam" id="PF03031">
    <property type="entry name" value="NIF"/>
    <property type="match status" value="1"/>
</dbReference>
<evidence type="ECO:0000259" key="8">
    <source>
        <dbReference type="PROSITE" id="PS50172"/>
    </source>
</evidence>
<dbReference type="PANTHER" id="PTHR23081">
    <property type="entry name" value="RNA POLYMERASE II CTD PHOSPHATASE"/>
    <property type="match status" value="1"/>
</dbReference>
<dbReference type="EC" id="3.1.3.16" evidence="2"/>
<dbReference type="CDD" id="cd07521">
    <property type="entry name" value="HAD_FCP1-like"/>
    <property type="match status" value="1"/>
</dbReference>
<dbReference type="SUPFAM" id="SSF56112">
    <property type="entry name" value="Protein kinase-like (PK-like)"/>
    <property type="match status" value="1"/>
</dbReference>
<evidence type="ECO:0000256" key="2">
    <source>
        <dbReference type="ARBA" id="ARBA00013081"/>
    </source>
</evidence>
<feature type="compositionally biased region" description="Acidic residues" evidence="7">
    <location>
        <begin position="1050"/>
        <end position="1060"/>
    </location>
</feature>
<comment type="subcellular location">
    <subcellularLocation>
        <location evidence="1">Nucleus</location>
    </subcellularLocation>
</comment>
<evidence type="ECO:0000313" key="11">
    <source>
        <dbReference type="Proteomes" id="UP001383192"/>
    </source>
</evidence>
<evidence type="ECO:0000313" key="10">
    <source>
        <dbReference type="EMBL" id="KAK7058573.1"/>
    </source>
</evidence>
<dbReference type="InterPro" id="IPR002575">
    <property type="entry name" value="Aminoglycoside_PTrfase"/>
</dbReference>
<dbReference type="SUPFAM" id="SSF52113">
    <property type="entry name" value="BRCT domain"/>
    <property type="match status" value="1"/>
</dbReference>
<protein>
    <recommendedName>
        <fullName evidence="2">protein-serine/threonine phosphatase</fullName>
        <ecNumber evidence="2">3.1.3.16</ecNumber>
    </recommendedName>
</protein>
<evidence type="ECO:0000256" key="4">
    <source>
        <dbReference type="ARBA" id="ARBA00023242"/>
    </source>
</evidence>
<dbReference type="Proteomes" id="UP001383192">
    <property type="component" value="Unassembled WGS sequence"/>
</dbReference>
<evidence type="ECO:0000256" key="7">
    <source>
        <dbReference type="SAM" id="MobiDB-lite"/>
    </source>
</evidence>
<dbReference type="PANTHER" id="PTHR23081:SF36">
    <property type="entry name" value="RNA POLYMERASE II SUBUNIT A C-TERMINAL DOMAIN PHOSPHATASE"/>
    <property type="match status" value="1"/>
</dbReference>
<dbReference type="AlphaFoldDB" id="A0AAW0E2S8"/>
<feature type="region of interest" description="Disordered" evidence="7">
    <location>
        <begin position="1028"/>
        <end position="1077"/>
    </location>
</feature>
<dbReference type="NCBIfam" id="TIGR02250">
    <property type="entry name" value="FCP1_euk"/>
    <property type="match status" value="1"/>
</dbReference>
<feature type="compositionally biased region" description="Low complexity" evidence="7">
    <location>
        <begin position="1028"/>
        <end position="1049"/>
    </location>
</feature>
<reference evidence="10 11" key="1">
    <citation type="submission" date="2024-01" db="EMBL/GenBank/DDBJ databases">
        <title>A draft genome for a cacao thread blight-causing isolate of Paramarasmius palmivorus.</title>
        <authorList>
            <person name="Baruah I.K."/>
            <person name="Bukari Y."/>
            <person name="Amoako-Attah I."/>
            <person name="Meinhardt L.W."/>
            <person name="Bailey B.A."/>
            <person name="Cohen S.P."/>
        </authorList>
    </citation>
    <scope>NUCLEOTIDE SEQUENCE [LARGE SCALE GENOMIC DNA]</scope>
    <source>
        <strain evidence="10 11">GH-12</strain>
    </source>
</reference>
<dbReference type="InterPro" id="IPR001357">
    <property type="entry name" value="BRCT_dom"/>
</dbReference>
<dbReference type="PROSITE" id="PS50969">
    <property type="entry name" value="FCP1"/>
    <property type="match status" value="1"/>
</dbReference>